<reference evidence="1" key="3">
    <citation type="submission" date="2022-06" db="UniProtKB">
        <authorList>
            <consortium name="EnsemblPlants"/>
        </authorList>
    </citation>
    <scope>IDENTIFICATION</scope>
</reference>
<sequence>MCRAGEENCSKLTSGPTSISTTSMRMDSIAVCIPSGNLSLPQLLLLPTTTSSPPPHHAVSGQHADRGRRPLTAATNTMVKRRCLHACWLSTPWWNIVQLASG</sequence>
<evidence type="ECO:0000313" key="2">
    <source>
        <dbReference type="Proteomes" id="UP000015106"/>
    </source>
</evidence>
<reference evidence="2" key="1">
    <citation type="journal article" date="2013" name="Nature">
        <title>Draft genome of the wheat A-genome progenitor Triticum urartu.</title>
        <authorList>
            <person name="Ling H.Q."/>
            <person name="Zhao S."/>
            <person name="Liu D."/>
            <person name="Wang J."/>
            <person name="Sun H."/>
            <person name="Zhang C."/>
            <person name="Fan H."/>
            <person name="Li D."/>
            <person name="Dong L."/>
            <person name="Tao Y."/>
            <person name="Gao C."/>
            <person name="Wu H."/>
            <person name="Li Y."/>
            <person name="Cui Y."/>
            <person name="Guo X."/>
            <person name="Zheng S."/>
            <person name="Wang B."/>
            <person name="Yu K."/>
            <person name="Liang Q."/>
            <person name="Yang W."/>
            <person name="Lou X."/>
            <person name="Chen J."/>
            <person name="Feng M."/>
            <person name="Jian J."/>
            <person name="Zhang X."/>
            <person name="Luo G."/>
            <person name="Jiang Y."/>
            <person name="Liu J."/>
            <person name="Wang Z."/>
            <person name="Sha Y."/>
            <person name="Zhang B."/>
            <person name="Wu H."/>
            <person name="Tang D."/>
            <person name="Shen Q."/>
            <person name="Xue P."/>
            <person name="Zou S."/>
            <person name="Wang X."/>
            <person name="Liu X."/>
            <person name="Wang F."/>
            <person name="Yang Y."/>
            <person name="An X."/>
            <person name="Dong Z."/>
            <person name="Zhang K."/>
            <person name="Zhang X."/>
            <person name="Luo M.C."/>
            <person name="Dvorak J."/>
            <person name="Tong Y."/>
            <person name="Wang J."/>
            <person name="Yang H."/>
            <person name="Li Z."/>
            <person name="Wang D."/>
            <person name="Zhang A."/>
            <person name="Wang J."/>
        </authorList>
    </citation>
    <scope>NUCLEOTIDE SEQUENCE</scope>
    <source>
        <strain evidence="2">cv. G1812</strain>
    </source>
</reference>
<accession>A0A8R7PHS7</accession>
<dbReference type="Gramene" id="TuG1812G0200004068.01.T01">
    <property type="protein sequence ID" value="TuG1812G0200004068.01.T01.cds441779"/>
    <property type="gene ID" value="TuG1812G0200004068.01"/>
</dbReference>
<reference evidence="1" key="2">
    <citation type="submission" date="2018-03" db="EMBL/GenBank/DDBJ databases">
        <title>The Triticum urartu genome reveals the dynamic nature of wheat genome evolution.</title>
        <authorList>
            <person name="Ling H."/>
            <person name="Ma B."/>
            <person name="Shi X."/>
            <person name="Liu H."/>
            <person name="Dong L."/>
            <person name="Sun H."/>
            <person name="Cao Y."/>
            <person name="Gao Q."/>
            <person name="Zheng S."/>
            <person name="Li Y."/>
            <person name="Yu Y."/>
            <person name="Du H."/>
            <person name="Qi M."/>
            <person name="Li Y."/>
            <person name="Yu H."/>
            <person name="Cui Y."/>
            <person name="Wang N."/>
            <person name="Chen C."/>
            <person name="Wu H."/>
            <person name="Zhao Y."/>
            <person name="Zhang J."/>
            <person name="Li Y."/>
            <person name="Zhou W."/>
            <person name="Zhang B."/>
            <person name="Hu W."/>
            <person name="Eijk M."/>
            <person name="Tang J."/>
            <person name="Witsenboer H."/>
            <person name="Zhao S."/>
            <person name="Li Z."/>
            <person name="Zhang A."/>
            <person name="Wang D."/>
            <person name="Liang C."/>
        </authorList>
    </citation>
    <scope>NUCLEOTIDE SEQUENCE [LARGE SCALE GENOMIC DNA]</scope>
    <source>
        <strain evidence="1">cv. G1812</strain>
    </source>
</reference>
<keyword evidence="2" id="KW-1185">Reference proteome</keyword>
<dbReference type="AlphaFoldDB" id="A0A8R7PHS7"/>
<protein>
    <submittedName>
        <fullName evidence="1">Uncharacterized protein</fullName>
    </submittedName>
</protein>
<dbReference type="EnsemblPlants" id="TuG1812G0200004068.01.T01">
    <property type="protein sequence ID" value="TuG1812G0200004068.01.T01.cds441779"/>
    <property type="gene ID" value="TuG1812G0200004068.01"/>
</dbReference>
<evidence type="ECO:0000313" key="1">
    <source>
        <dbReference type="EnsemblPlants" id="TuG1812G0200004068.01.T01.cds441779"/>
    </source>
</evidence>
<organism evidence="1 2">
    <name type="scientific">Triticum urartu</name>
    <name type="common">Red wild einkorn</name>
    <name type="synonym">Crithodium urartu</name>
    <dbReference type="NCBI Taxonomy" id="4572"/>
    <lineage>
        <taxon>Eukaryota</taxon>
        <taxon>Viridiplantae</taxon>
        <taxon>Streptophyta</taxon>
        <taxon>Embryophyta</taxon>
        <taxon>Tracheophyta</taxon>
        <taxon>Spermatophyta</taxon>
        <taxon>Magnoliopsida</taxon>
        <taxon>Liliopsida</taxon>
        <taxon>Poales</taxon>
        <taxon>Poaceae</taxon>
        <taxon>BOP clade</taxon>
        <taxon>Pooideae</taxon>
        <taxon>Triticodae</taxon>
        <taxon>Triticeae</taxon>
        <taxon>Triticinae</taxon>
        <taxon>Triticum</taxon>
    </lineage>
</organism>
<dbReference type="Proteomes" id="UP000015106">
    <property type="component" value="Chromosome 2"/>
</dbReference>
<name>A0A8R7PHS7_TRIUA</name>
<proteinExistence type="predicted"/>